<dbReference type="EC" id="4.1.2.13" evidence="4"/>
<dbReference type="InterPro" id="IPR013785">
    <property type="entry name" value="Aldolase_TIM"/>
</dbReference>
<dbReference type="AlphaFoldDB" id="A0A8S9R7B6"/>
<comment type="caution">
    <text evidence="7">The sequence shown here is derived from an EMBL/GenBank/DDBJ whole genome shotgun (WGS) entry which is preliminary data.</text>
</comment>
<sequence>MASSSATLFKASPVKSDWLKGQSLLLRQPSSVSPIRSHVAPSALTVHAASAYADELVKTAKTIASPGRGILAMDESNATCGKRLASIGLENTEANRQAYRTLLVSAPGLGQYISGAILFEETLYQSTVDGKKMVDVLVQQNIVPGIKVDKALQRERRMLSKLVGKRFSGEERKRLYEKFGIDVNSKRRRLQLANQLWSKPKDIIHVVDSAAVVAKLVRFVEQGRAMKEMFGLSFTPPLPTSRRSHSWRKSMATLF</sequence>
<dbReference type="SUPFAM" id="SSF51569">
    <property type="entry name" value="Aldolase"/>
    <property type="match status" value="1"/>
</dbReference>
<evidence type="ECO:0000313" key="7">
    <source>
        <dbReference type="EMBL" id="KAF3559485.1"/>
    </source>
</evidence>
<gene>
    <name evidence="7" type="ORF">F2Q69_00016383</name>
</gene>
<dbReference type="Gene3D" id="3.20.20.70">
    <property type="entry name" value="Aldolase class I"/>
    <property type="match status" value="1"/>
</dbReference>
<evidence type="ECO:0000256" key="4">
    <source>
        <dbReference type="ARBA" id="ARBA00013068"/>
    </source>
</evidence>
<dbReference type="GO" id="GO:0004332">
    <property type="term" value="F:fructose-bisphosphate aldolase activity"/>
    <property type="evidence" value="ECO:0007669"/>
    <property type="project" value="UniProtKB-EC"/>
</dbReference>
<dbReference type="GO" id="GO:0006096">
    <property type="term" value="P:glycolytic process"/>
    <property type="evidence" value="ECO:0007669"/>
    <property type="project" value="UniProtKB-KW"/>
</dbReference>
<dbReference type="Pfam" id="PF00274">
    <property type="entry name" value="Glycolytic"/>
    <property type="match status" value="1"/>
</dbReference>
<dbReference type="PANTHER" id="PTHR11627">
    <property type="entry name" value="FRUCTOSE-BISPHOSPHATE ALDOLASE"/>
    <property type="match status" value="1"/>
</dbReference>
<evidence type="ECO:0000256" key="3">
    <source>
        <dbReference type="ARBA" id="ARBA00010387"/>
    </source>
</evidence>
<accession>A0A8S9R7B6</accession>
<keyword evidence="5" id="KW-0324">Glycolysis</keyword>
<proteinExistence type="inferred from homology"/>
<dbReference type="EMBL" id="QGKX02000996">
    <property type="protein sequence ID" value="KAF3559485.1"/>
    <property type="molecule type" value="Genomic_DNA"/>
</dbReference>
<protein>
    <recommendedName>
        <fullName evidence="4">fructose-bisphosphate aldolase</fullName>
        <ecNumber evidence="4">4.1.2.13</ecNumber>
    </recommendedName>
</protein>
<comment type="catalytic activity">
    <reaction evidence="1">
        <text>beta-D-fructose 1,6-bisphosphate = D-glyceraldehyde 3-phosphate + dihydroxyacetone phosphate</text>
        <dbReference type="Rhea" id="RHEA:14729"/>
        <dbReference type="ChEBI" id="CHEBI:32966"/>
        <dbReference type="ChEBI" id="CHEBI:57642"/>
        <dbReference type="ChEBI" id="CHEBI:59776"/>
        <dbReference type="EC" id="4.1.2.13"/>
    </reaction>
</comment>
<evidence type="ECO:0000256" key="5">
    <source>
        <dbReference type="ARBA" id="ARBA00023152"/>
    </source>
</evidence>
<evidence type="ECO:0000256" key="2">
    <source>
        <dbReference type="ARBA" id="ARBA00004714"/>
    </source>
</evidence>
<evidence type="ECO:0000313" key="8">
    <source>
        <dbReference type="Proteomes" id="UP000712600"/>
    </source>
</evidence>
<name>A0A8S9R7B6_BRACR</name>
<evidence type="ECO:0000256" key="1">
    <source>
        <dbReference type="ARBA" id="ARBA00000441"/>
    </source>
</evidence>
<organism evidence="7 8">
    <name type="scientific">Brassica cretica</name>
    <name type="common">Mustard</name>
    <dbReference type="NCBI Taxonomy" id="69181"/>
    <lineage>
        <taxon>Eukaryota</taxon>
        <taxon>Viridiplantae</taxon>
        <taxon>Streptophyta</taxon>
        <taxon>Embryophyta</taxon>
        <taxon>Tracheophyta</taxon>
        <taxon>Spermatophyta</taxon>
        <taxon>Magnoliopsida</taxon>
        <taxon>eudicotyledons</taxon>
        <taxon>Gunneridae</taxon>
        <taxon>Pentapetalae</taxon>
        <taxon>rosids</taxon>
        <taxon>malvids</taxon>
        <taxon>Brassicales</taxon>
        <taxon>Brassicaceae</taxon>
        <taxon>Brassiceae</taxon>
        <taxon>Brassica</taxon>
    </lineage>
</organism>
<evidence type="ECO:0000256" key="6">
    <source>
        <dbReference type="ARBA" id="ARBA00023239"/>
    </source>
</evidence>
<reference evidence="7" key="1">
    <citation type="submission" date="2019-12" db="EMBL/GenBank/DDBJ databases">
        <title>Genome sequencing and annotation of Brassica cretica.</title>
        <authorList>
            <person name="Studholme D.J."/>
            <person name="Sarris P."/>
        </authorList>
    </citation>
    <scope>NUCLEOTIDE SEQUENCE</scope>
    <source>
        <strain evidence="7">PFS-109/04</strain>
        <tissue evidence="7">Leaf</tissue>
    </source>
</reference>
<comment type="pathway">
    <text evidence="2">Carbohydrate degradation; glycolysis; D-glyceraldehyde 3-phosphate and glycerone phosphate from D-glucose: step 4/4.</text>
</comment>
<dbReference type="Proteomes" id="UP000712600">
    <property type="component" value="Unassembled WGS sequence"/>
</dbReference>
<dbReference type="InterPro" id="IPR000741">
    <property type="entry name" value="FBA_I"/>
</dbReference>
<comment type="similarity">
    <text evidence="3">Belongs to the class I fructose-bisphosphate aldolase family.</text>
</comment>
<keyword evidence="6" id="KW-0456">Lyase</keyword>
<dbReference type="GO" id="GO:0005874">
    <property type="term" value="C:microtubule"/>
    <property type="evidence" value="ECO:0007669"/>
    <property type="project" value="UniProtKB-KW"/>
</dbReference>